<protein>
    <submittedName>
        <fullName evidence="5">Response regulator receiver domain-containing protein</fullName>
    </submittedName>
</protein>
<keyword evidence="1 3" id="KW-0597">Phosphoprotein</keyword>
<evidence type="ECO:0000313" key="6">
    <source>
        <dbReference type="Proteomes" id="UP000190150"/>
    </source>
</evidence>
<dbReference type="InterPro" id="IPR011006">
    <property type="entry name" value="CheY-like_superfamily"/>
</dbReference>
<feature type="modified residue" description="4-aspartylphosphate" evidence="3">
    <location>
        <position position="53"/>
    </location>
</feature>
<dbReference type="Pfam" id="PF00072">
    <property type="entry name" value="Response_reg"/>
    <property type="match status" value="1"/>
</dbReference>
<dbReference type="SUPFAM" id="SSF52172">
    <property type="entry name" value="CheY-like"/>
    <property type="match status" value="1"/>
</dbReference>
<dbReference type="PROSITE" id="PS50110">
    <property type="entry name" value="RESPONSE_REGULATORY"/>
    <property type="match status" value="1"/>
</dbReference>
<dbReference type="Gene3D" id="3.40.50.2300">
    <property type="match status" value="1"/>
</dbReference>
<accession>A0A1T5F3K9</accession>
<dbReference type="GO" id="GO:0000160">
    <property type="term" value="P:phosphorelay signal transduction system"/>
    <property type="evidence" value="ECO:0007669"/>
    <property type="project" value="UniProtKB-KW"/>
</dbReference>
<dbReference type="AlphaFoldDB" id="A0A1T5F3K9"/>
<dbReference type="OrthoDB" id="9789181at2"/>
<evidence type="ECO:0000313" key="5">
    <source>
        <dbReference type="EMBL" id="SKB90804.1"/>
    </source>
</evidence>
<sequence>MSKKIMIFDDDKTILSIFSIVLEASGYTVEISETSHDIIERVEVAMPDVIIMDNWIPDIGGIEATQLLKKNAKFKHIPVVYCSANSDIESLADRAGAEAYLPKPFDLVDLEQTIERLVG</sequence>
<proteinExistence type="predicted"/>
<dbReference type="Proteomes" id="UP000190150">
    <property type="component" value="Unassembled WGS sequence"/>
</dbReference>
<organism evidence="5 6">
    <name type="scientific">Sphingobacterium nematocida</name>
    <dbReference type="NCBI Taxonomy" id="1513896"/>
    <lineage>
        <taxon>Bacteria</taxon>
        <taxon>Pseudomonadati</taxon>
        <taxon>Bacteroidota</taxon>
        <taxon>Sphingobacteriia</taxon>
        <taxon>Sphingobacteriales</taxon>
        <taxon>Sphingobacteriaceae</taxon>
        <taxon>Sphingobacterium</taxon>
    </lineage>
</organism>
<dbReference type="InterPro" id="IPR001789">
    <property type="entry name" value="Sig_transdc_resp-reg_receiver"/>
</dbReference>
<dbReference type="EMBL" id="FUZF01000014">
    <property type="protein sequence ID" value="SKB90804.1"/>
    <property type="molecule type" value="Genomic_DNA"/>
</dbReference>
<gene>
    <name evidence="5" type="ORF">SAMN05660841_02994</name>
</gene>
<dbReference type="STRING" id="1513896.SAMN05660841_02994"/>
<dbReference type="InterPro" id="IPR050595">
    <property type="entry name" value="Bact_response_regulator"/>
</dbReference>
<dbReference type="PANTHER" id="PTHR44591:SF14">
    <property type="entry name" value="PROTEIN PILG"/>
    <property type="match status" value="1"/>
</dbReference>
<dbReference type="SMART" id="SM00448">
    <property type="entry name" value="REC"/>
    <property type="match status" value="1"/>
</dbReference>
<dbReference type="PANTHER" id="PTHR44591">
    <property type="entry name" value="STRESS RESPONSE REGULATOR PROTEIN 1"/>
    <property type="match status" value="1"/>
</dbReference>
<evidence type="ECO:0000259" key="4">
    <source>
        <dbReference type="PROSITE" id="PS50110"/>
    </source>
</evidence>
<evidence type="ECO:0000256" key="3">
    <source>
        <dbReference type="PROSITE-ProRule" id="PRU00169"/>
    </source>
</evidence>
<evidence type="ECO:0000256" key="1">
    <source>
        <dbReference type="ARBA" id="ARBA00022553"/>
    </source>
</evidence>
<dbReference type="RefSeq" id="WP_079644171.1">
    <property type="nucleotide sequence ID" value="NZ_FUZF01000014.1"/>
</dbReference>
<reference evidence="6" key="1">
    <citation type="submission" date="2017-02" db="EMBL/GenBank/DDBJ databases">
        <authorList>
            <person name="Varghese N."/>
            <person name="Submissions S."/>
        </authorList>
    </citation>
    <scope>NUCLEOTIDE SEQUENCE [LARGE SCALE GENOMIC DNA]</scope>
    <source>
        <strain evidence="6">DSM 24091</strain>
    </source>
</reference>
<evidence type="ECO:0000256" key="2">
    <source>
        <dbReference type="ARBA" id="ARBA00023012"/>
    </source>
</evidence>
<keyword evidence="2" id="KW-0902">Two-component regulatory system</keyword>
<keyword evidence="6" id="KW-1185">Reference proteome</keyword>
<feature type="domain" description="Response regulatory" evidence="4">
    <location>
        <begin position="4"/>
        <end position="118"/>
    </location>
</feature>
<name>A0A1T5F3K9_9SPHI</name>